<keyword evidence="3" id="KW-0479">Metal-binding</keyword>
<dbReference type="Pfam" id="PF08774">
    <property type="entry name" value="VRR_NUC"/>
    <property type="match status" value="1"/>
</dbReference>
<reference evidence="7" key="1">
    <citation type="submission" date="2021-07" db="EMBL/GenBank/DDBJ databases">
        <title>Zhongshania sp. CAU 1632 isolated from seawater.</title>
        <authorList>
            <person name="Kim W."/>
        </authorList>
    </citation>
    <scope>NUCLEOTIDE SEQUENCE</scope>
    <source>
        <strain evidence="7">CAU 1632</strain>
    </source>
</reference>
<feature type="domain" description="VRR-NUC" evidence="6">
    <location>
        <begin position="459"/>
        <end position="573"/>
    </location>
</feature>
<dbReference type="InterPro" id="IPR033315">
    <property type="entry name" value="Fan1-like"/>
</dbReference>
<sequence>MASQLMCAPNSDEENSIAIASTAVPALQSASLSNPLYYLENFQTVIRWVLAHHADLLLHDERALLVQLLNQSEAGQAIVTRLVMRKGELFRRDTLAYDEIPSIDDALHELAQSDWVDLEPNLDAPELYRLCRRAELHTLLSDAGYGFAKNIRKSELLDPLLELGEERGPRILRDWWSDSAIHIVGLRNGALLERVRLMFFGNLYQDWSEFVLAELGHQRYESVEFSSQSRAFKSRRELDDYIAIHQCQVRLFEEEPVADILRDCPNQLDNPWLEHRRQRMMFQLAQQTERMGDLELAIHIYSNNSLDEAQVRLYRLQEKTRNDIEVMLVQLENTLLNIRRPEPRLHLSRIAHRLRRKIKLATAAPVKSIIPTHHFQLVKGEDRVELATLNEFAKEAGVVGAYCENTLFTGLFALLMWPVLYAPLPGAFFHPFQAGPADLFRSDFAVLRQREIDARLSLLETGEYRSAMLACWDAKQGIACTLIHWPSLPRSLLEHALTYIPAEHLELVFRHLLSDLRNHRRGMPDLIVFNLNQHTYQLVEVKGPGDRLQDHQRLWIETMLAAGLPVSVAEIRWEDAP</sequence>
<dbReference type="InterPro" id="IPR014883">
    <property type="entry name" value="VRR_NUC"/>
</dbReference>
<dbReference type="SMART" id="SM00990">
    <property type="entry name" value="VRR_NUC"/>
    <property type="match status" value="1"/>
</dbReference>
<keyword evidence="8" id="KW-1185">Reference proteome</keyword>
<evidence type="ECO:0000256" key="4">
    <source>
        <dbReference type="ARBA" id="ARBA00022801"/>
    </source>
</evidence>
<comment type="cofactor">
    <cofactor evidence="1">
        <name>Mg(2+)</name>
        <dbReference type="ChEBI" id="CHEBI:18420"/>
    </cofactor>
</comment>
<evidence type="ECO:0000256" key="1">
    <source>
        <dbReference type="ARBA" id="ARBA00001946"/>
    </source>
</evidence>
<proteinExistence type="predicted"/>
<dbReference type="Proteomes" id="UP001166291">
    <property type="component" value="Unassembled WGS sequence"/>
</dbReference>
<comment type="caution">
    <text evidence="7">The sequence shown here is derived from an EMBL/GenBank/DDBJ whole genome shotgun (WGS) entry which is preliminary data.</text>
</comment>
<dbReference type="InterPro" id="IPR049125">
    <property type="entry name" value="FAN1-like_WH"/>
</dbReference>
<evidence type="ECO:0000259" key="6">
    <source>
        <dbReference type="SMART" id="SM00990"/>
    </source>
</evidence>
<evidence type="ECO:0000256" key="2">
    <source>
        <dbReference type="ARBA" id="ARBA00022722"/>
    </source>
</evidence>
<evidence type="ECO:0000256" key="5">
    <source>
        <dbReference type="ARBA" id="ARBA00022842"/>
    </source>
</evidence>
<name>A0ABS6VN43_9GAMM</name>
<keyword evidence="4" id="KW-0378">Hydrolase</keyword>
<evidence type="ECO:0000313" key="8">
    <source>
        <dbReference type="Proteomes" id="UP001166291"/>
    </source>
</evidence>
<dbReference type="PANTHER" id="PTHR15749">
    <property type="entry name" value="FANCONI-ASSOCIATED NUCLEASE 1"/>
    <property type="match status" value="1"/>
</dbReference>
<dbReference type="RefSeq" id="WP_219041982.1">
    <property type="nucleotide sequence ID" value="NZ_JAHWDQ010000001.1"/>
</dbReference>
<dbReference type="Pfam" id="PF21315">
    <property type="entry name" value="FAN1_HTH"/>
    <property type="match status" value="1"/>
</dbReference>
<evidence type="ECO:0000256" key="3">
    <source>
        <dbReference type="ARBA" id="ARBA00022723"/>
    </source>
</evidence>
<dbReference type="PANTHER" id="PTHR15749:SF4">
    <property type="entry name" value="FANCONI-ASSOCIATED NUCLEASE 1"/>
    <property type="match status" value="1"/>
</dbReference>
<dbReference type="EMBL" id="JAHWDQ010000001">
    <property type="protein sequence ID" value="MBW2939742.1"/>
    <property type="molecule type" value="Genomic_DNA"/>
</dbReference>
<protein>
    <submittedName>
        <fullName evidence="7">VRR-NUC domain-containing protein</fullName>
    </submittedName>
</protein>
<keyword evidence="5" id="KW-0460">Magnesium</keyword>
<accession>A0ABS6VN43</accession>
<gene>
    <name evidence="7" type="ORF">KXJ70_03100</name>
</gene>
<keyword evidence="2" id="KW-0540">Nuclease</keyword>
<evidence type="ECO:0000313" key="7">
    <source>
        <dbReference type="EMBL" id="MBW2939742.1"/>
    </source>
</evidence>
<organism evidence="7 8">
    <name type="scientific">Zhongshania aquimaris</name>
    <dbReference type="NCBI Taxonomy" id="2857107"/>
    <lineage>
        <taxon>Bacteria</taxon>
        <taxon>Pseudomonadati</taxon>
        <taxon>Pseudomonadota</taxon>
        <taxon>Gammaproteobacteria</taxon>
        <taxon>Cellvibrionales</taxon>
        <taxon>Spongiibacteraceae</taxon>
        <taxon>Zhongshania</taxon>
    </lineage>
</organism>